<keyword evidence="4" id="KW-0597">Phosphoprotein</keyword>
<dbReference type="SUPFAM" id="SSF47384">
    <property type="entry name" value="Homodimeric domain of signal transducing histidine kinase"/>
    <property type="match status" value="1"/>
</dbReference>
<accession>A0A2T7UAM4</accession>
<dbReference type="GO" id="GO:0000155">
    <property type="term" value="F:phosphorelay sensor kinase activity"/>
    <property type="evidence" value="ECO:0007669"/>
    <property type="project" value="InterPro"/>
</dbReference>
<keyword evidence="8" id="KW-0067">ATP-binding</keyword>
<evidence type="ECO:0000259" key="14">
    <source>
        <dbReference type="PROSITE" id="PS50885"/>
    </source>
</evidence>
<dbReference type="CDD" id="cd06225">
    <property type="entry name" value="HAMP"/>
    <property type="match status" value="1"/>
</dbReference>
<dbReference type="InterPro" id="IPR003594">
    <property type="entry name" value="HATPase_dom"/>
</dbReference>
<proteinExistence type="predicted"/>
<dbReference type="Proteomes" id="UP000037507">
    <property type="component" value="Unassembled WGS sequence"/>
</dbReference>
<evidence type="ECO:0000313" key="16">
    <source>
        <dbReference type="Proteomes" id="UP000037507"/>
    </source>
</evidence>
<dbReference type="FunFam" id="1.10.287.130:FF:000001">
    <property type="entry name" value="Two-component sensor histidine kinase"/>
    <property type="match status" value="1"/>
</dbReference>
<comment type="caution">
    <text evidence="15">The sequence shown here is derived from an EMBL/GenBank/DDBJ whole genome shotgun (WGS) entry which is preliminary data.</text>
</comment>
<evidence type="ECO:0000256" key="8">
    <source>
        <dbReference type="ARBA" id="ARBA00022840"/>
    </source>
</evidence>
<dbReference type="InterPro" id="IPR003660">
    <property type="entry name" value="HAMP_dom"/>
</dbReference>
<dbReference type="GO" id="GO:0005886">
    <property type="term" value="C:plasma membrane"/>
    <property type="evidence" value="ECO:0007669"/>
    <property type="project" value="UniProtKB-SubCell"/>
</dbReference>
<evidence type="ECO:0000256" key="7">
    <source>
        <dbReference type="ARBA" id="ARBA00022777"/>
    </source>
</evidence>
<dbReference type="SMART" id="SM00304">
    <property type="entry name" value="HAMP"/>
    <property type="match status" value="1"/>
</dbReference>
<evidence type="ECO:0000256" key="9">
    <source>
        <dbReference type="ARBA" id="ARBA00023012"/>
    </source>
</evidence>
<evidence type="ECO:0000256" key="11">
    <source>
        <dbReference type="SAM" id="Coils"/>
    </source>
</evidence>
<dbReference type="GO" id="GO:0000156">
    <property type="term" value="F:phosphorelay response regulator activity"/>
    <property type="evidence" value="ECO:0007669"/>
    <property type="project" value="TreeGrafter"/>
</dbReference>
<protein>
    <recommendedName>
        <fullName evidence="3">histidine kinase</fullName>
        <ecNumber evidence="3">2.7.13.3</ecNumber>
    </recommendedName>
</protein>
<comment type="catalytic activity">
    <reaction evidence="1">
        <text>ATP + protein L-histidine = ADP + protein N-phospho-L-histidine.</text>
        <dbReference type="EC" id="2.7.13.3"/>
    </reaction>
</comment>
<dbReference type="SMART" id="SM00387">
    <property type="entry name" value="HATPase_c"/>
    <property type="match status" value="1"/>
</dbReference>
<dbReference type="Pfam" id="PF02518">
    <property type="entry name" value="HATPase_c"/>
    <property type="match status" value="1"/>
</dbReference>
<dbReference type="GO" id="GO:0005524">
    <property type="term" value="F:ATP binding"/>
    <property type="evidence" value="ECO:0007669"/>
    <property type="project" value="UniProtKB-KW"/>
</dbReference>
<dbReference type="PANTHER" id="PTHR42878">
    <property type="entry name" value="TWO-COMPONENT HISTIDINE KINASE"/>
    <property type="match status" value="1"/>
</dbReference>
<dbReference type="AlphaFoldDB" id="A0A2T7UAM4"/>
<keyword evidence="12" id="KW-0812">Transmembrane</keyword>
<evidence type="ECO:0000256" key="5">
    <source>
        <dbReference type="ARBA" id="ARBA00022679"/>
    </source>
</evidence>
<keyword evidence="9" id="KW-0902">Two-component regulatory system</keyword>
<feature type="domain" description="Histidine kinase" evidence="13">
    <location>
        <begin position="308"/>
        <end position="527"/>
    </location>
</feature>
<dbReference type="Gene3D" id="3.30.565.10">
    <property type="entry name" value="Histidine kinase-like ATPase, C-terminal domain"/>
    <property type="match status" value="1"/>
</dbReference>
<dbReference type="EMBL" id="LFYT02000024">
    <property type="protein sequence ID" value="PVE41766.1"/>
    <property type="molecule type" value="Genomic_DNA"/>
</dbReference>
<name>A0A2T7UAM4_9BURK</name>
<evidence type="ECO:0000256" key="12">
    <source>
        <dbReference type="SAM" id="Phobius"/>
    </source>
</evidence>
<keyword evidence="6" id="KW-0547">Nucleotide-binding</keyword>
<dbReference type="CDD" id="cd00082">
    <property type="entry name" value="HisKA"/>
    <property type="match status" value="1"/>
</dbReference>
<feature type="transmembrane region" description="Helical" evidence="12">
    <location>
        <begin position="189"/>
        <end position="215"/>
    </location>
</feature>
<dbReference type="OrthoDB" id="9809766at2"/>
<dbReference type="InterPro" id="IPR004358">
    <property type="entry name" value="Sig_transdc_His_kin-like_C"/>
</dbReference>
<dbReference type="CDD" id="cd00075">
    <property type="entry name" value="HATPase"/>
    <property type="match status" value="1"/>
</dbReference>
<keyword evidence="12" id="KW-1133">Transmembrane helix</keyword>
<evidence type="ECO:0000256" key="1">
    <source>
        <dbReference type="ARBA" id="ARBA00000085"/>
    </source>
</evidence>
<dbReference type="PANTHER" id="PTHR42878:SF7">
    <property type="entry name" value="SENSOR HISTIDINE KINASE GLRK"/>
    <property type="match status" value="1"/>
</dbReference>
<dbReference type="InterPro" id="IPR036890">
    <property type="entry name" value="HATPase_C_sf"/>
</dbReference>
<dbReference type="SUPFAM" id="SSF55874">
    <property type="entry name" value="ATPase domain of HSP90 chaperone/DNA topoisomerase II/histidine kinase"/>
    <property type="match status" value="1"/>
</dbReference>
<evidence type="ECO:0000259" key="13">
    <source>
        <dbReference type="PROSITE" id="PS50109"/>
    </source>
</evidence>
<dbReference type="Pfam" id="PF00672">
    <property type="entry name" value="HAMP"/>
    <property type="match status" value="1"/>
</dbReference>
<dbReference type="GO" id="GO:0007234">
    <property type="term" value="P:osmosensory signaling via phosphorelay pathway"/>
    <property type="evidence" value="ECO:0007669"/>
    <property type="project" value="TreeGrafter"/>
</dbReference>
<dbReference type="InterPro" id="IPR036097">
    <property type="entry name" value="HisK_dim/P_sf"/>
</dbReference>
<evidence type="ECO:0000256" key="6">
    <source>
        <dbReference type="ARBA" id="ARBA00022741"/>
    </source>
</evidence>
<dbReference type="SMART" id="SM00388">
    <property type="entry name" value="HisKA"/>
    <property type="match status" value="1"/>
</dbReference>
<dbReference type="EC" id="2.7.13.3" evidence="3"/>
<evidence type="ECO:0000256" key="3">
    <source>
        <dbReference type="ARBA" id="ARBA00012438"/>
    </source>
</evidence>
<dbReference type="FunFam" id="3.30.565.10:FF:000006">
    <property type="entry name" value="Sensor histidine kinase WalK"/>
    <property type="match status" value="1"/>
</dbReference>
<dbReference type="SUPFAM" id="SSF158472">
    <property type="entry name" value="HAMP domain-like"/>
    <property type="match status" value="1"/>
</dbReference>
<feature type="domain" description="HAMP" evidence="14">
    <location>
        <begin position="216"/>
        <end position="268"/>
    </location>
</feature>
<sequence>MFGRRLSLALVCLALAALLQGALAWWAIESASAQVTRGRVASDLVKGHWQLAASKQRLRSWTSQALLLPNPNPAERDAHISDMRKTLDSLQALTQKALALDTDEARAQRDWRDRQDTLAMLRHSVDELDVALRTVRPLPADADPAATWDAFKRTFDTSQGQDLREHVRQTIAREQAAEMRERNAADRALLQLAGGVLLATLAIALLAATFALYFAQALRRPLNNLNSGAQALQRGELHHRMDERGTDEFAAVAHTLNTMAVELQQHRERETQARHELERQVNARTAELQEALHALQQVDASRRQLFADISHELRTPTTAIRGEAEIALRGKTKTSDNYQDSLRRIVEISTQLGQVIDDLLTMARSDAHALWVQTQALPVAAPVNEALAQVQALAQQRQVSVVWDNMASPDLTLWCDGPRLRQLMVLLLDNAIRYSNEGAQVSLQTSTDGKDWHAHVVDQGIGISADELPRVFERHFRGEQARRHRADGVGLGLSLALALAEAHGGTLDITSVAGRGTTVSLSLPLKQRENA</sequence>
<organism evidence="15 16">
    <name type="scientific">Limnohabitans planktonicus II-D5</name>
    <dbReference type="NCBI Taxonomy" id="1293045"/>
    <lineage>
        <taxon>Bacteria</taxon>
        <taxon>Pseudomonadati</taxon>
        <taxon>Pseudomonadota</taxon>
        <taxon>Betaproteobacteria</taxon>
        <taxon>Burkholderiales</taxon>
        <taxon>Comamonadaceae</taxon>
        <taxon>Limnohabitans</taxon>
    </lineage>
</organism>
<gene>
    <name evidence="15" type="ORF">H663_015650</name>
</gene>
<feature type="coiled-coil region" evidence="11">
    <location>
        <begin position="260"/>
        <end position="294"/>
    </location>
</feature>
<keyword evidence="16" id="KW-1185">Reference proteome</keyword>
<dbReference type="Pfam" id="PF00512">
    <property type="entry name" value="HisKA"/>
    <property type="match status" value="1"/>
</dbReference>
<dbReference type="STRING" id="1293045.H663_11745"/>
<dbReference type="Gene3D" id="6.10.340.10">
    <property type="match status" value="1"/>
</dbReference>
<dbReference type="PROSITE" id="PS50885">
    <property type="entry name" value="HAMP"/>
    <property type="match status" value="1"/>
</dbReference>
<dbReference type="RefSeq" id="WP_053173211.1">
    <property type="nucleotide sequence ID" value="NZ_LFYT02000024.1"/>
</dbReference>
<dbReference type="GO" id="GO:0030295">
    <property type="term" value="F:protein kinase activator activity"/>
    <property type="evidence" value="ECO:0007669"/>
    <property type="project" value="TreeGrafter"/>
</dbReference>
<dbReference type="InterPro" id="IPR050351">
    <property type="entry name" value="BphY/WalK/GraS-like"/>
</dbReference>
<comment type="subcellular location">
    <subcellularLocation>
        <location evidence="2">Cell inner membrane</location>
        <topology evidence="2">Multi-pass membrane protein</topology>
    </subcellularLocation>
</comment>
<evidence type="ECO:0000256" key="10">
    <source>
        <dbReference type="ARBA" id="ARBA00023136"/>
    </source>
</evidence>
<evidence type="ECO:0000313" key="15">
    <source>
        <dbReference type="EMBL" id="PVE41766.1"/>
    </source>
</evidence>
<dbReference type="PRINTS" id="PR00344">
    <property type="entry name" value="BCTRLSENSOR"/>
</dbReference>
<keyword evidence="5" id="KW-0808">Transferase</keyword>
<reference evidence="15" key="1">
    <citation type="submission" date="2017-04" db="EMBL/GenBank/DDBJ databases">
        <title>Unexpected and diverse lifestyles within the genus Limnohabitans.</title>
        <authorList>
            <person name="Kasalicky V."/>
            <person name="Mehrshad M."/>
            <person name="Andrei S.-A."/>
            <person name="Salcher M."/>
            <person name="Kratochvilova H."/>
            <person name="Simek K."/>
            <person name="Ghai R."/>
        </authorList>
    </citation>
    <scope>NUCLEOTIDE SEQUENCE [LARGE SCALE GENOMIC DNA]</scope>
    <source>
        <strain evidence="15">II-D5</strain>
    </source>
</reference>
<evidence type="ECO:0000256" key="2">
    <source>
        <dbReference type="ARBA" id="ARBA00004429"/>
    </source>
</evidence>
<dbReference type="PROSITE" id="PS50109">
    <property type="entry name" value="HIS_KIN"/>
    <property type="match status" value="1"/>
</dbReference>
<keyword evidence="7 15" id="KW-0418">Kinase</keyword>
<keyword evidence="10 12" id="KW-0472">Membrane</keyword>
<dbReference type="Gene3D" id="1.10.287.130">
    <property type="match status" value="1"/>
</dbReference>
<dbReference type="InterPro" id="IPR003661">
    <property type="entry name" value="HisK_dim/P_dom"/>
</dbReference>
<evidence type="ECO:0000256" key="4">
    <source>
        <dbReference type="ARBA" id="ARBA00022553"/>
    </source>
</evidence>
<keyword evidence="11" id="KW-0175">Coiled coil</keyword>
<dbReference type="InterPro" id="IPR005467">
    <property type="entry name" value="His_kinase_dom"/>
</dbReference>